<keyword evidence="5" id="KW-1185">Reference proteome</keyword>
<proteinExistence type="predicted"/>
<dbReference type="PROSITE" id="PS51186">
    <property type="entry name" value="GNAT"/>
    <property type="match status" value="1"/>
</dbReference>
<evidence type="ECO:0000256" key="2">
    <source>
        <dbReference type="ARBA" id="ARBA00023315"/>
    </source>
</evidence>
<organism evidence="4 5">
    <name type="scientific">Tatumella terrea</name>
    <dbReference type="NCBI Taxonomy" id="419007"/>
    <lineage>
        <taxon>Bacteria</taxon>
        <taxon>Pseudomonadati</taxon>
        <taxon>Pseudomonadota</taxon>
        <taxon>Gammaproteobacteria</taxon>
        <taxon>Enterobacterales</taxon>
        <taxon>Erwiniaceae</taxon>
        <taxon>Tatumella</taxon>
    </lineage>
</organism>
<dbReference type="EMBL" id="JBHSUB010000004">
    <property type="protein sequence ID" value="MFC6377090.1"/>
    <property type="molecule type" value="Genomic_DNA"/>
</dbReference>
<accession>A0ABW1VUE6</accession>
<dbReference type="CDD" id="cd04301">
    <property type="entry name" value="NAT_SF"/>
    <property type="match status" value="1"/>
</dbReference>
<dbReference type="InterPro" id="IPR000182">
    <property type="entry name" value="GNAT_dom"/>
</dbReference>
<dbReference type="Pfam" id="PF00583">
    <property type="entry name" value="Acetyltransf_1"/>
    <property type="match status" value="1"/>
</dbReference>
<dbReference type="RefSeq" id="WP_212713779.1">
    <property type="nucleotide sequence ID" value="NZ_JBHSUB010000004.1"/>
</dbReference>
<evidence type="ECO:0000259" key="3">
    <source>
        <dbReference type="PROSITE" id="PS51186"/>
    </source>
</evidence>
<dbReference type="PANTHER" id="PTHR43877">
    <property type="entry name" value="AMINOALKYLPHOSPHONATE N-ACETYLTRANSFERASE-RELATED-RELATED"/>
    <property type="match status" value="1"/>
</dbReference>
<dbReference type="InterPro" id="IPR016181">
    <property type="entry name" value="Acyl_CoA_acyltransferase"/>
</dbReference>
<dbReference type="InterPro" id="IPR050832">
    <property type="entry name" value="Bact_Acetyltransf"/>
</dbReference>
<dbReference type="Gene3D" id="3.40.630.30">
    <property type="match status" value="1"/>
</dbReference>
<feature type="domain" description="N-acetyltransferase" evidence="3">
    <location>
        <begin position="14"/>
        <end position="162"/>
    </location>
</feature>
<dbReference type="PANTHER" id="PTHR43877:SF2">
    <property type="entry name" value="AMINOALKYLPHOSPHONATE N-ACETYLTRANSFERASE-RELATED"/>
    <property type="match status" value="1"/>
</dbReference>
<evidence type="ECO:0000313" key="4">
    <source>
        <dbReference type="EMBL" id="MFC6377090.1"/>
    </source>
</evidence>
<dbReference type="GO" id="GO:0016746">
    <property type="term" value="F:acyltransferase activity"/>
    <property type="evidence" value="ECO:0007669"/>
    <property type="project" value="UniProtKB-KW"/>
</dbReference>
<gene>
    <name evidence="4" type="ORF">ACFP9W_03075</name>
</gene>
<evidence type="ECO:0000313" key="5">
    <source>
        <dbReference type="Proteomes" id="UP001596230"/>
    </source>
</evidence>
<dbReference type="SUPFAM" id="SSF55729">
    <property type="entry name" value="Acyl-CoA N-acyltransferases (Nat)"/>
    <property type="match status" value="1"/>
</dbReference>
<keyword evidence="2 4" id="KW-0012">Acyltransferase</keyword>
<name>A0ABW1VUE6_9GAMM</name>
<dbReference type="EC" id="2.3.-.-" evidence="4"/>
<evidence type="ECO:0000256" key="1">
    <source>
        <dbReference type="ARBA" id="ARBA00022679"/>
    </source>
</evidence>
<keyword evidence="1 4" id="KW-0808">Transferase</keyword>
<dbReference type="Proteomes" id="UP001596230">
    <property type="component" value="Unassembled WGS sequence"/>
</dbReference>
<reference evidence="5" key="1">
    <citation type="journal article" date="2019" name="Int. J. Syst. Evol. Microbiol.">
        <title>The Global Catalogue of Microorganisms (GCM) 10K type strain sequencing project: providing services to taxonomists for standard genome sequencing and annotation.</title>
        <authorList>
            <consortium name="The Broad Institute Genomics Platform"/>
            <consortium name="The Broad Institute Genome Sequencing Center for Infectious Disease"/>
            <person name="Wu L."/>
            <person name="Ma J."/>
        </authorList>
    </citation>
    <scope>NUCLEOTIDE SEQUENCE [LARGE SCALE GENOMIC DNA]</scope>
    <source>
        <strain evidence="5">CGMCC 1.18518</strain>
    </source>
</reference>
<comment type="caution">
    <text evidence="4">The sequence shown here is derived from an EMBL/GenBank/DDBJ whole genome shotgun (WGS) entry which is preliminary data.</text>
</comment>
<protein>
    <submittedName>
        <fullName evidence="4">GNAT family N-acetyltransferase</fullName>
        <ecNumber evidence="4">2.3.-.-</ecNumber>
    </submittedName>
</protein>
<sequence length="176" mass="19990">MAERRFRIISPEAAELQPVLSGLFDEYRQRYGDYFAGHTEDDLPERYVAPEGLFIVLEEAGKIIATGAYKSYRGQTAEIKRIWTDKALRGQGIACCVVRQLEQHAIDAGYREMYLTTGFRQPEAVALYLSLGYQPGFDIHRDFEEYSRAPYDGRLRFTKTLVAPACSARKGVNAHV</sequence>